<proteinExistence type="predicted"/>
<accession>A0A4Y8X3W3</accession>
<feature type="signal peptide" evidence="2">
    <location>
        <begin position="1"/>
        <end position="35"/>
    </location>
</feature>
<reference evidence="4 5" key="1">
    <citation type="submission" date="2020-08" db="EMBL/GenBank/DDBJ databases">
        <title>Sequencing the genomes of 1000 actinobacteria strains.</title>
        <authorList>
            <person name="Klenk H.-P."/>
        </authorList>
    </citation>
    <scope>NUCLEOTIDE SEQUENCE [LARGE SCALE GENOMIC DNA]</scope>
    <source>
        <strain evidence="4 5">DSM 19079</strain>
    </source>
</reference>
<feature type="region of interest" description="Disordered" evidence="1">
    <location>
        <begin position="35"/>
        <end position="76"/>
    </location>
</feature>
<protein>
    <recommendedName>
        <fullName evidence="3">Heparin-sulfate lyase N-terminal domain-containing protein</fullName>
    </recommendedName>
</protein>
<dbReference type="AlphaFoldDB" id="A0A4Y8X3W3"/>
<dbReference type="PROSITE" id="PS51257">
    <property type="entry name" value="PROKAR_LIPOPROTEIN"/>
    <property type="match status" value="1"/>
</dbReference>
<dbReference type="OrthoDB" id="4592556at2"/>
<evidence type="ECO:0000259" key="3">
    <source>
        <dbReference type="Pfam" id="PF16889"/>
    </source>
</evidence>
<keyword evidence="5" id="KW-1185">Reference proteome</keyword>
<evidence type="ECO:0000256" key="2">
    <source>
        <dbReference type="SAM" id="SignalP"/>
    </source>
</evidence>
<evidence type="ECO:0000313" key="5">
    <source>
        <dbReference type="Proteomes" id="UP000560081"/>
    </source>
</evidence>
<comment type="caution">
    <text evidence="4">The sequence shown here is derived from an EMBL/GenBank/DDBJ whole genome shotgun (WGS) entry which is preliminary data.</text>
</comment>
<name>A0A4Y8X3W3_9MICC</name>
<feature type="domain" description="Heparin-sulfate lyase N-terminal" evidence="3">
    <location>
        <begin position="110"/>
        <end position="310"/>
    </location>
</feature>
<dbReference type="Proteomes" id="UP000560081">
    <property type="component" value="Unassembled WGS sequence"/>
</dbReference>
<dbReference type="InterPro" id="IPR008929">
    <property type="entry name" value="Chondroitin_lyas"/>
</dbReference>
<sequence length="671" mass="72715">MSRPRGFRVLPRARARSAALAVTLGAGLVLTGCTAPDGVEEPREPPTVTASPAPPSAAPTASGAAAPADPASASASTAELARAELYPCQGYGRVPRHNTVESNARDVYAWHVFEPVAVGDGHGDVDWDADPYEDEGWRLWLASLRWIGPSIEAAREGDEEAFAVAERLIADWAADHEQGWAEDHDDLEANTHRLNVLLCFRSVVLQREGGTVPEEYAWVDELIGRHADQNMARYSARHNHGSMENRGLLGAGCVLDRPDWMAHAMARAEEDVPHQVDAEGLSNEASPHYARFNRELFHEIDQLSRTCGVPSAAFSERVDLMGRAIPHTVDSTGRFWQYGDTSEYRLEPREDHSPQMRYAGTDGAEGTAPAERIRAFEAGPVFGRSSWGTREEGFREEASWMMRGGTGQETKAHRGDLMQLLYVTRGRPVVVDGSHPGVVEDSWRPWGFGPTAHNVIHIPTLEDDFPGEGPAVLEELVESSDGAADVVAMSQPLEVGGERARTALLLREPDAAVVVDRTRVQDGRDGHRVETLWNLPTSYEAERLGADTVRAVDEEAGEATTLVQIRLDGAAIAEDGITLHRGELDPEPGGHRHRGFYFPDGQVREETVQVAFGSPGPAAGIVSVLIPAGSEDEVGVEVEHHDDGTLTLVVRGAEGTARVGIDADGTPTRLP</sequence>
<evidence type="ECO:0000313" key="4">
    <source>
        <dbReference type="EMBL" id="MBB4882942.1"/>
    </source>
</evidence>
<organism evidence="4 5">
    <name type="scientific">Micrococcus flavus</name>
    <dbReference type="NCBI Taxonomy" id="384602"/>
    <lineage>
        <taxon>Bacteria</taxon>
        <taxon>Bacillati</taxon>
        <taxon>Actinomycetota</taxon>
        <taxon>Actinomycetes</taxon>
        <taxon>Micrococcales</taxon>
        <taxon>Micrococcaceae</taxon>
        <taxon>Micrococcus</taxon>
    </lineage>
</organism>
<gene>
    <name evidence="4" type="ORF">BJ976_001293</name>
</gene>
<dbReference type="Gene3D" id="1.50.10.100">
    <property type="entry name" value="Chondroitin AC/alginate lyase"/>
    <property type="match status" value="1"/>
</dbReference>
<dbReference type="EMBL" id="JACHMC010000001">
    <property type="protein sequence ID" value="MBB4882942.1"/>
    <property type="molecule type" value="Genomic_DNA"/>
</dbReference>
<feature type="compositionally biased region" description="Low complexity" evidence="1">
    <location>
        <begin position="58"/>
        <end position="76"/>
    </location>
</feature>
<keyword evidence="2" id="KW-0732">Signal</keyword>
<dbReference type="RefSeq" id="WP_135028061.1">
    <property type="nucleotide sequence ID" value="NZ_BMLA01000001.1"/>
</dbReference>
<dbReference type="Pfam" id="PF16889">
    <property type="entry name" value="Hepar_II_III_N"/>
    <property type="match status" value="1"/>
</dbReference>
<feature type="chain" id="PRO_5044285785" description="Heparin-sulfate lyase N-terminal domain-containing protein" evidence="2">
    <location>
        <begin position="36"/>
        <end position="671"/>
    </location>
</feature>
<dbReference type="Gene3D" id="2.70.98.70">
    <property type="match status" value="1"/>
</dbReference>
<evidence type="ECO:0000256" key="1">
    <source>
        <dbReference type="SAM" id="MobiDB-lite"/>
    </source>
</evidence>
<dbReference type="SUPFAM" id="SSF48230">
    <property type="entry name" value="Chondroitin AC/alginate lyase"/>
    <property type="match status" value="1"/>
</dbReference>
<dbReference type="InterPro" id="IPR031680">
    <property type="entry name" value="Hepar_II_III_N"/>
</dbReference>